<feature type="compositionally biased region" description="Basic and acidic residues" evidence="2">
    <location>
        <begin position="76"/>
        <end position="87"/>
    </location>
</feature>
<feature type="region of interest" description="Disordered" evidence="2">
    <location>
        <begin position="145"/>
        <end position="176"/>
    </location>
</feature>
<evidence type="ECO:0000256" key="2">
    <source>
        <dbReference type="SAM" id="MobiDB-lite"/>
    </source>
</evidence>
<evidence type="ECO:0000256" key="1">
    <source>
        <dbReference type="SAM" id="Coils"/>
    </source>
</evidence>
<organism evidence="3 4">
    <name type="scientific">Thalassiosira oceanica</name>
    <name type="common">Marine diatom</name>
    <dbReference type="NCBI Taxonomy" id="159749"/>
    <lineage>
        <taxon>Eukaryota</taxon>
        <taxon>Sar</taxon>
        <taxon>Stramenopiles</taxon>
        <taxon>Ochrophyta</taxon>
        <taxon>Bacillariophyta</taxon>
        <taxon>Coscinodiscophyceae</taxon>
        <taxon>Thalassiosirophycidae</taxon>
        <taxon>Thalassiosirales</taxon>
        <taxon>Thalassiosiraceae</taxon>
        <taxon>Thalassiosira</taxon>
    </lineage>
</organism>
<evidence type="ECO:0000313" key="4">
    <source>
        <dbReference type="Proteomes" id="UP000266841"/>
    </source>
</evidence>
<feature type="coiled-coil region" evidence="1">
    <location>
        <begin position="9"/>
        <end position="36"/>
    </location>
</feature>
<name>K0RFP2_THAOC</name>
<feature type="compositionally biased region" description="Polar residues" evidence="2">
    <location>
        <begin position="146"/>
        <end position="162"/>
    </location>
</feature>
<sequence>MDFSFDEFLRGLVRRVEALEGQVESLKRANEALAHETVGMKRENAILRLEVACMKHGGSAFGAAASLLGAPSSKRPRPDQSDADSKVRQMLSAAISGSIYPAAVPAYAAPAESSSASGRPTAAAAAQPSTATAAPLSVGTLIATKPASQSPSVSLSKRNPNRYSLGGTGRPSSRGNTLKKALTTMAEGKAFKPGETFAICDMPEDFAEKSKVRHCLAVVDYINGLPDAERERTGVPDIKAAVETLRSASSADGVGEATQISDAVSKISTSCLAQLLVFEDRHIEVKNQISGGLTGYTDSISGMAKRVSTYRKRIKVAKDLDSTPHLEIGLISEEELKELEAKKAQEKDQL</sequence>
<protein>
    <submittedName>
        <fullName evidence="3">Uncharacterized protein</fullName>
    </submittedName>
</protein>
<keyword evidence="1" id="KW-0175">Coiled coil</keyword>
<keyword evidence="4" id="KW-1185">Reference proteome</keyword>
<comment type="caution">
    <text evidence="3">The sequence shown here is derived from an EMBL/GenBank/DDBJ whole genome shotgun (WGS) entry which is preliminary data.</text>
</comment>
<accession>K0RFP2</accession>
<gene>
    <name evidence="3" type="ORF">THAOC_28698</name>
</gene>
<proteinExistence type="predicted"/>
<reference evidence="3 4" key="1">
    <citation type="journal article" date="2012" name="Genome Biol.">
        <title>Genome and low-iron response of an oceanic diatom adapted to chronic iron limitation.</title>
        <authorList>
            <person name="Lommer M."/>
            <person name="Specht M."/>
            <person name="Roy A.S."/>
            <person name="Kraemer L."/>
            <person name="Andreson R."/>
            <person name="Gutowska M.A."/>
            <person name="Wolf J."/>
            <person name="Bergner S.V."/>
            <person name="Schilhabel M.B."/>
            <person name="Klostermeier U.C."/>
            <person name="Beiko R.G."/>
            <person name="Rosenstiel P."/>
            <person name="Hippler M."/>
            <person name="Laroche J."/>
        </authorList>
    </citation>
    <scope>NUCLEOTIDE SEQUENCE [LARGE SCALE GENOMIC DNA]</scope>
    <source>
        <strain evidence="3 4">CCMP1005</strain>
    </source>
</reference>
<dbReference type="AlphaFoldDB" id="K0RFP2"/>
<dbReference type="Proteomes" id="UP000266841">
    <property type="component" value="Unassembled WGS sequence"/>
</dbReference>
<evidence type="ECO:0000313" key="3">
    <source>
        <dbReference type="EMBL" id="EJK52070.1"/>
    </source>
</evidence>
<dbReference type="EMBL" id="AGNL01040495">
    <property type="protein sequence ID" value="EJK52070.1"/>
    <property type="molecule type" value="Genomic_DNA"/>
</dbReference>
<feature type="region of interest" description="Disordered" evidence="2">
    <location>
        <begin position="69"/>
        <end position="88"/>
    </location>
</feature>